<reference evidence="3" key="1">
    <citation type="submission" date="2020-01" db="EMBL/GenBank/DDBJ databases">
        <title>Genome Sequencing of Three Apophysomyces-Like Fungal Strains Confirms a Novel Fungal Genus in the Mucoromycota with divergent Burkholderia-like Endosymbiotic Bacteria.</title>
        <authorList>
            <person name="Stajich J.E."/>
            <person name="Macias A.M."/>
            <person name="Carter-House D."/>
            <person name="Lovett B."/>
            <person name="Kasson L.R."/>
            <person name="Berry K."/>
            <person name="Grigoriev I."/>
            <person name="Chang Y."/>
            <person name="Spatafora J."/>
            <person name="Kasson M.T."/>
        </authorList>
    </citation>
    <scope>NUCLEOTIDE SEQUENCE</scope>
    <source>
        <strain evidence="3">NRRL A-21654</strain>
    </source>
</reference>
<dbReference type="PANTHER" id="PTHR23140:SF4">
    <property type="entry name" value="PROTEIN CBR-NRD-1"/>
    <property type="match status" value="1"/>
</dbReference>
<dbReference type="GO" id="GO:0003723">
    <property type="term" value="F:RNA binding"/>
    <property type="evidence" value="ECO:0007669"/>
    <property type="project" value="UniProtKB-UniRule"/>
</dbReference>
<dbReference type="SMART" id="SM00360">
    <property type="entry name" value="RRM"/>
    <property type="match status" value="2"/>
</dbReference>
<organism evidence="3 4">
    <name type="scientific">Apophysomyces ossiformis</name>
    <dbReference type="NCBI Taxonomy" id="679940"/>
    <lineage>
        <taxon>Eukaryota</taxon>
        <taxon>Fungi</taxon>
        <taxon>Fungi incertae sedis</taxon>
        <taxon>Mucoromycota</taxon>
        <taxon>Mucoromycotina</taxon>
        <taxon>Mucoromycetes</taxon>
        <taxon>Mucorales</taxon>
        <taxon>Mucorineae</taxon>
        <taxon>Mucoraceae</taxon>
        <taxon>Apophysomyces</taxon>
    </lineage>
</organism>
<dbReference type="GO" id="GO:0005634">
    <property type="term" value="C:nucleus"/>
    <property type="evidence" value="ECO:0007669"/>
    <property type="project" value="TreeGrafter"/>
</dbReference>
<proteinExistence type="predicted"/>
<dbReference type="AlphaFoldDB" id="A0A8H7BIB3"/>
<protein>
    <recommendedName>
        <fullName evidence="2">RRM domain-containing protein</fullName>
    </recommendedName>
</protein>
<dbReference type="EMBL" id="JABAYA010000168">
    <property type="protein sequence ID" value="KAF7722973.1"/>
    <property type="molecule type" value="Genomic_DNA"/>
</dbReference>
<sequence length="268" mass="29882">MLTKDTPSEKECKTLSVSKLDPRINEKLLQDVFFLFAPVVQVQIIRKSLRGYQGYVEFYERQGAEQALHAMDGRTMFGQQIQVSWATESNWKTVDPESQRKQRPGNISYEEIFVQAPPHITTIYVENLQDKIIRQDIGPYFQQYGYVSDVHMAAGRGCAFVKMDTHANAATAILALQGYSIKGRPVKLSWADENEDFGQNGSKACPPFGASGISVHSELGSYDMLQTRPPAPVIGESDSLSIGVAGNGGYGWNQYYQTYYNGGCHQCV</sequence>
<evidence type="ECO:0000313" key="4">
    <source>
        <dbReference type="Proteomes" id="UP000605846"/>
    </source>
</evidence>
<accession>A0A8H7BIB3</accession>
<keyword evidence="4" id="KW-1185">Reference proteome</keyword>
<name>A0A8H7BIB3_9FUNG</name>
<dbReference type="OrthoDB" id="8093034at2759"/>
<dbReference type="InterPro" id="IPR012677">
    <property type="entry name" value="Nucleotide-bd_a/b_plait_sf"/>
</dbReference>
<dbReference type="PANTHER" id="PTHR23140">
    <property type="entry name" value="RNA PROCESSING PROTEIN LD23810P"/>
    <property type="match status" value="1"/>
</dbReference>
<dbReference type="InterPro" id="IPR000504">
    <property type="entry name" value="RRM_dom"/>
</dbReference>
<keyword evidence="1" id="KW-0694">RNA-binding</keyword>
<feature type="domain" description="RRM" evidence="2">
    <location>
        <begin position="13"/>
        <end position="88"/>
    </location>
</feature>
<dbReference type="InterPro" id="IPR051485">
    <property type="entry name" value="SR-CTD_assoc_factor"/>
</dbReference>
<feature type="domain" description="RRM" evidence="2">
    <location>
        <begin position="121"/>
        <end position="193"/>
    </location>
</feature>
<dbReference type="Proteomes" id="UP000605846">
    <property type="component" value="Unassembled WGS sequence"/>
</dbReference>
<dbReference type="Pfam" id="PF00076">
    <property type="entry name" value="RRM_1"/>
    <property type="match status" value="2"/>
</dbReference>
<evidence type="ECO:0000256" key="1">
    <source>
        <dbReference type="PROSITE-ProRule" id="PRU00176"/>
    </source>
</evidence>
<dbReference type="SUPFAM" id="SSF54928">
    <property type="entry name" value="RNA-binding domain, RBD"/>
    <property type="match status" value="2"/>
</dbReference>
<dbReference type="InterPro" id="IPR035979">
    <property type="entry name" value="RBD_domain_sf"/>
</dbReference>
<evidence type="ECO:0000259" key="2">
    <source>
        <dbReference type="PROSITE" id="PS50102"/>
    </source>
</evidence>
<evidence type="ECO:0000313" key="3">
    <source>
        <dbReference type="EMBL" id="KAF7722973.1"/>
    </source>
</evidence>
<comment type="caution">
    <text evidence="3">The sequence shown here is derived from an EMBL/GenBank/DDBJ whole genome shotgun (WGS) entry which is preliminary data.</text>
</comment>
<dbReference type="PROSITE" id="PS50102">
    <property type="entry name" value="RRM"/>
    <property type="match status" value="2"/>
</dbReference>
<gene>
    <name evidence="3" type="ORF">EC973_002442</name>
</gene>
<dbReference type="Gene3D" id="3.30.70.330">
    <property type="match status" value="2"/>
</dbReference>